<keyword evidence="12 15" id="KW-0520">NAD</keyword>
<evidence type="ECO:0000256" key="15">
    <source>
        <dbReference type="PIRNR" id="PIRNR000204"/>
    </source>
</evidence>
<comment type="caution">
    <text evidence="18">The sequence shown here is derived from an EMBL/GenBank/DDBJ whole genome shotgun (WGS) entry which is preliminary data.</text>
</comment>
<comment type="similarity">
    <text evidence="3 15">Belongs to the PNT beta subunit family.</text>
</comment>
<dbReference type="PIRSF" id="PIRSF000204">
    <property type="entry name" value="PNTB"/>
    <property type="match status" value="1"/>
</dbReference>
<dbReference type="GO" id="GO:0016491">
    <property type="term" value="F:oxidoreductase activity"/>
    <property type="evidence" value="ECO:0007669"/>
    <property type="project" value="UniProtKB-KW"/>
</dbReference>
<feature type="transmembrane region" description="Helical" evidence="16">
    <location>
        <begin position="178"/>
        <end position="196"/>
    </location>
</feature>
<dbReference type="FunFam" id="3.40.50.1220:FF:000002">
    <property type="entry name" value="NAD(P) transhydrogenase subunit beta"/>
    <property type="match status" value="1"/>
</dbReference>
<keyword evidence="11 16" id="KW-1133">Transmembrane helix</keyword>
<dbReference type="Pfam" id="PF02233">
    <property type="entry name" value="PNTB"/>
    <property type="match status" value="1"/>
</dbReference>
<feature type="transmembrane region" description="Helical" evidence="16">
    <location>
        <begin position="202"/>
        <end position="221"/>
    </location>
</feature>
<dbReference type="GO" id="GO:0050661">
    <property type="term" value="F:NADP binding"/>
    <property type="evidence" value="ECO:0007669"/>
    <property type="project" value="InterPro"/>
</dbReference>
<dbReference type="AlphaFoldDB" id="A0A0Q2R8Y5"/>
<evidence type="ECO:0000256" key="16">
    <source>
        <dbReference type="SAM" id="Phobius"/>
    </source>
</evidence>
<evidence type="ECO:0000256" key="9">
    <source>
        <dbReference type="ARBA" id="ARBA00022857"/>
    </source>
</evidence>
<evidence type="ECO:0000256" key="10">
    <source>
        <dbReference type="ARBA" id="ARBA00022967"/>
    </source>
</evidence>
<evidence type="ECO:0000256" key="5">
    <source>
        <dbReference type="ARBA" id="ARBA00014581"/>
    </source>
</evidence>
<proteinExistence type="inferred from homology"/>
<keyword evidence="13 15" id="KW-0472">Membrane</keyword>
<comment type="catalytic activity">
    <reaction evidence="14 15">
        <text>NAD(+) + NADPH + H(+)(in) = NADH + NADP(+) + H(+)(out)</text>
        <dbReference type="Rhea" id="RHEA:47992"/>
        <dbReference type="ChEBI" id="CHEBI:15378"/>
        <dbReference type="ChEBI" id="CHEBI:57540"/>
        <dbReference type="ChEBI" id="CHEBI:57783"/>
        <dbReference type="ChEBI" id="CHEBI:57945"/>
        <dbReference type="ChEBI" id="CHEBI:58349"/>
        <dbReference type="EC" id="7.1.1.1"/>
    </reaction>
</comment>
<dbReference type="NCBIfam" id="NF006974">
    <property type="entry name" value="PRK09444.1"/>
    <property type="match status" value="1"/>
</dbReference>
<dbReference type="RefSeq" id="WP_055576698.1">
    <property type="nucleotide sequence ID" value="NZ_LKTM01000024.1"/>
</dbReference>
<evidence type="ECO:0000256" key="3">
    <source>
        <dbReference type="ARBA" id="ARBA00007919"/>
    </source>
</evidence>
<feature type="transmembrane region" description="Helical" evidence="16">
    <location>
        <begin position="136"/>
        <end position="158"/>
    </location>
</feature>
<keyword evidence="9 15" id="KW-0521">NADP</keyword>
<evidence type="ECO:0000256" key="4">
    <source>
        <dbReference type="ARBA" id="ARBA00012943"/>
    </source>
</evidence>
<accession>A0A0Q2R8Y5</accession>
<sequence length="473" mass="49000">MFTIETAAKAAYVVAALLFILALAGLSKHETSRAGNTFGIFGMAVALAATIALAINGHIESLGVALLAGAVAVGAAIGLWRARVVEMTGMPELIALLHSFVGLAAVLVGWNGYLFVEHNPGGAEAATLRAEGLGGIHSAEVVIGVFIGAVTFTGSIVANLKLSARIKSAPMMLPGKNFLNVGALVLFGALTVWFVINPTIWLLAAVTALALLLGWHLVASIGGGDMPVVVSMLNSYSGWAAAASGFLLSNDLLIITGALVGSSGAYLSYIMCKAMNRSFISVIAGGFGIEAGPAEDKDYGEHREITAEGAAELLTSADSVIITPGYGMAVAQAQNAVADLTRKLRARGVNVRFGIHPVAGRLPGHMNVLLAEAKVPYDIVLEMDEINDDFSDTAVVLVIGANDTVNPAAAEDPSSPIAGMPVLTVWDADNVIVFKRSMASGYAGVQNPLFFRENSAMLFGDARDRVEAILAAL</sequence>
<evidence type="ECO:0000256" key="7">
    <source>
        <dbReference type="ARBA" id="ARBA00022519"/>
    </source>
</evidence>
<reference evidence="18 19" key="1">
    <citation type="submission" date="2015-10" db="EMBL/GenBank/DDBJ databases">
        <title>Mycobacterium gordonae draft genome assembly.</title>
        <authorList>
            <person name="Ustinova V."/>
            <person name="Smirnova T."/>
            <person name="Blagodatskikh K."/>
            <person name="Varlamov D."/>
            <person name="Larionova E."/>
            <person name="Chernousova L."/>
        </authorList>
    </citation>
    <scope>NUCLEOTIDE SEQUENCE [LARGE SCALE GENOMIC DNA]</scope>
    <source>
        <strain evidence="18 19">CTRI 14-8773</strain>
    </source>
</reference>
<feature type="domain" description="NADP transhydrogenase beta-like" evidence="17">
    <location>
        <begin position="9"/>
        <end position="471"/>
    </location>
</feature>
<feature type="transmembrane region" description="Helical" evidence="16">
    <location>
        <begin position="61"/>
        <end position="81"/>
    </location>
</feature>
<evidence type="ECO:0000313" key="19">
    <source>
        <dbReference type="Proteomes" id="UP000051677"/>
    </source>
</evidence>
<keyword evidence="8 16" id="KW-0812">Transmembrane</keyword>
<dbReference type="InterPro" id="IPR012136">
    <property type="entry name" value="NADH_DH_b"/>
</dbReference>
<dbReference type="STRING" id="1778.A9W97_15330"/>
<dbReference type="PANTHER" id="PTHR44758">
    <property type="entry name" value="NAD(P) TRANSHYDROGENASE SUBUNIT BETA"/>
    <property type="match status" value="1"/>
</dbReference>
<evidence type="ECO:0000256" key="8">
    <source>
        <dbReference type="ARBA" id="ARBA00022692"/>
    </source>
</evidence>
<keyword evidence="18" id="KW-0560">Oxidoreductase</keyword>
<feature type="transmembrane region" description="Helical" evidence="16">
    <location>
        <begin position="253"/>
        <end position="272"/>
    </location>
</feature>
<evidence type="ECO:0000256" key="6">
    <source>
        <dbReference type="ARBA" id="ARBA00022475"/>
    </source>
</evidence>
<evidence type="ECO:0000256" key="13">
    <source>
        <dbReference type="ARBA" id="ARBA00023136"/>
    </source>
</evidence>
<comment type="subcellular location">
    <subcellularLocation>
        <location evidence="2">Cell inner membrane</location>
        <topology evidence="2">Multi-pass membrane protein</topology>
    </subcellularLocation>
</comment>
<dbReference type="Gene3D" id="3.40.50.1220">
    <property type="entry name" value="TPP-binding domain"/>
    <property type="match status" value="1"/>
</dbReference>
<name>A0A0Q2R8Y5_MYCGO</name>
<comment type="function">
    <text evidence="1 15">The transhydrogenation between NADH and NADP is coupled to respiration and ATP hydrolysis and functions as a proton pump across the membrane.</text>
</comment>
<feature type="transmembrane region" description="Helical" evidence="16">
    <location>
        <begin position="228"/>
        <end position="247"/>
    </location>
</feature>
<protein>
    <recommendedName>
        <fullName evidence="5 15">NAD(P) transhydrogenase subunit beta</fullName>
        <ecNumber evidence="4 15">7.1.1.1</ecNumber>
    </recommendedName>
    <alternativeName>
        <fullName evidence="15">Nicotinamide nucleotide transhydrogenase subunit beta</fullName>
    </alternativeName>
</protein>
<dbReference type="EC" id="7.1.1.1" evidence="4 15"/>
<evidence type="ECO:0000256" key="14">
    <source>
        <dbReference type="ARBA" id="ARBA00048202"/>
    </source>
</evidence>
<dbReference type="InterPro" id="IPR034300">
    <property type="entry name" value="PNTB-like"/>
</dbReference>
<feature type="transmembrane region" description="Helical" evidence="16">
    <location>
        <begin position="6"/>
        <end position="26"/>
    </location>
</feature>
<dbReference type="InterPro" id="IPR029035">
    <property type="entry name" value="DHS-like_NAD/FAD-binding_dom"/>
</dbReference>
<feature type="transmembrane region" description="Helical" evidence="16">
    <location>
        <begin position="38"/>
        <end position="55"/>
    </location>
</feature>
<evidence type="ECO:0000256" key="11">
    <source>
        <dbReference type="ARBA" id="ARBA00022989"/>
    </source>
</evidence>
<dbReference type="Proteomes" id="UP000051677">
    <property type="component" value="Unassembled WGS sequence"/>
</dbReference>
<dbReference type="GO" id="GO:0008750">
    <property type="term" value="F:proton-translocating NAD(P)+ transhydrogenase activity"/>
    <property type="evidence" value="ECO:0007669"/>
    <property type="project" value="UniProtKB-EC"/>
</dbReference>
<organism evidence="18 19">
    <name type="scientific">Mycobacterium gordonae</name>
    <dbReference type="NCBI Taxonomy" id="1778"/>
    <lineage>
        <taxon>Bacteria</taxon>
        <taxon>Bacillati</taxon>
        <taxon>Actinomycetota</taxon>
        <taxon>Actinomycetes</taxon>
        <taxon>Mycobacteriales</taxon>
        <taxon>Mycobacteriaceae</taxon>
        <taxon>Mycobacterium</taxon>
    </lineage>
</organism>
<dbReference type="GO" id="GO:0005886">
    <property type="term" value="C:plasma membrane"/>
    <property type="evidence" value="ECO:0007669"/>
    <property type="project" value="UniProtKB-SubCell"/>
</dbReference>
<dbReference type="PANTHER" id="PTHR44758:SF1">
    <property type="entry name" value="NAD(P) TRANSHYDROGENASE SUBUNIT BETA"/>
    <property type="match status" value="1"/>
</dbReference>
<keyword evidence="7 15" id="KW-0997">Cell inner membrane</keyword>
<keyword evidence="6 15" id="KW-1003">Cell membrane</keyword>
<feature type="transmembrane region" description="Helical" evidence="16">
    <location>
        <begin position="93"/>
        <end position="116"/>
    </location>
</feature>
<evidence type="ECO:0000256" key="2">
    <source>
        <dbReference type="ARBA" id="ARBA00004429"/>
    </source>
</evidence>
<dbReference type="SUPFAM" id="SSF52467">
    <property type="entry name" value="DHS-like NAD/FAD-binding domain"/>
    <property type="match status" value="1"/>
</dbReference>
<keyword evidence="10 15" id="KW-1278">Translocase</keyword>
<evidence type="ECO:0000256" key="1">
    <source>
        <dbReference type="ARBA" id="ARBA00003943"/>
    </source>
</evidence>
<evidence type="ECO:0000313" key="18">
    <source>
        <dbReference type="EMBL" id="KQH80470.1"/>
    </source>
</evidence>
<dbReference type="OrthoDB" id="9763786at2"/>
<evidence type="ECO:0000256" key="12">
    <source>
        <dbReference type="ARBA" id="ARBA00023027"/>
    </source>
</evidence>
<dbReference type="EMBL" id="LKTM01000024">
    <property type="protein sequence ID" value="KQH80470.1"/>
    <property type="molecule type" value="Genomic_DNA"/>
</dbReference>
<evidence type="ECO:0000259" key="17">
    <source>
        <dbReference type="Pfam" id="PF02233"/>
    </source>
</evidence>
<gene>
    <name evidence="18" type="primary">pntB</name>
    <name evidence="18" type="ORF">AO501_15860</name>
</gene>